<evidence type="ECO:0000259" key="2">
    <source>
        <dbReference type="Pfam" id="PF08401"/>
    </source>
</evidence>
<dbReference type="Proteomes" id="UP000368474">
    <property type="component" value="Unassembled WGS sequence"/>
</dbReference>
<dbReference type="Pfam" id="PF18818">
    <property type="entry name" value="MPTase-PolyVal"/>
    <property type="match status" value="1"/>
</dbReference>
<dbReference type="GO" id="GO:0003697">
    <property type="term" value="F:single-stranded DNA binding"/>
    <property type="evidence" value="ECO:0007669"/>
    <property type="project" value="InterPro"/>
</dbReference>
<dbReference type="Pfam" id="PF08401">
    <property type="entry name" value="ArdcN"/>
    <property type="match status" value="1"/>
</dbReference>
<name>A0A5E4S277_9BURK</name>
<feature type="domain" description="Polyvalent protein metallopeptidase" evidence="3">
    <location>
        <begin position="167"/>
        <end position="287"/>
    </location>
</feature>
<dbReference type="RefSeq" id="WP_150565330.1">
    <property type="nucleotide sequence ID" value="NZ_CABPSD010000001.1"/>
</dbReference>
<gene>
    <name evidence="4" type="ORF">PMO31116_00535</name>
</gene>
<evidence type="ECO:0000313" key="4">
    <source>
        <dbReference type="EMBL" id="VVD69690.1"/>
    </source>
</evidence>
<evidence type="ECO:0000259" key="3">
    <source>
        <dbReference type="Pfam" id="PF18818"/>
    </source>
</evidence>
<dbReference type="PIRSF" id="PIRSF037112">
    <property type="entry name" value="Antirestriction_ArdC"/>
    <property type="match status" value="1"/>
</dbReference>
<feature type="region of interest" description="Disordered" evidence="1">
    <location>
        <begin position="315"/>
        <end position="339"/>
    </location>
</feature>
<dbReference type="InterPro" id="IPR041459">
    <property type="entry name" value="MPTase-PolyVal"/>
</dbReference>
<reference evidence="4 5" key="1">
    <citation type="submission" date="2019-08" db="EMBL/GenBank/DDBJ databases">
        <authorList>
            <person name="Peeters C."/>
        </authorList>
    </citation>
    <scope>NUCLEOTIDE SEQUENCE [LARGE SCALE GENOMIC DNA]</scope>
    <source>
        <strain evidence="4 5">LMG 31116</strain>
    </source>
</reference>
<accession>A0A5E4S277</accession>
<dbReference type="InterPro" id="IPR013610">
    <property type="entry name" value="ArdC_N"/>
</dbReference>
<evidence type="ECO:0000256" key="1">
    <source>
        <dbReference type="SAM" id="MobiDB-lite"/>
    </source>
</evidence>
<dbReference type="InterPro" id="IPR017113">
    <property type="entry name" value="Antirestriction_ArdC"/>
</dbReference>
<dbReference type="AlphaFoldDB" id="A0A5E4S277"/>
<organism evidence="4 5">
    <name type="scientific">Pandoraea morbifera</name>
    <dbReference type="NCBI Taxonomy" id="2508300"/>
    <lineage>
        <taxon>Bacteria</taxon>
        <taxon>Pseudomonadati</taxon>
        <taxon>Pseudomonadota</taxon>
        <taxon>Betaproteobacteria</taxon>
        <taxon>Burkholderiales</taxon>
        <taxon>Burkholderiaceae</taxon>
        <taxon>Pandoraea</taxon>
    </lineage>
</organism>
<protein>
    <submittedName>
        <fullName evidence="4">DNA primase</fullName>
    </submittedName>
</protein>
<dbReference type="EMBL" id="CABPSD010000001">
    <property type="protein sequence ID" value="VVD69690.1"/>
    <property type="molecule type" value="Genomic_DNA"/>
</dbReference>
<feature type="domain" description="N-terminal" evidence="2">
    <location>
        <begin position="8"/>
        <end position="112"/>
    </location>
</feature>
<keyword evidence="5" id="KW-1185">Reference proteome</keyword>
<proteinExistence type="predicted"/>
<sequence>MAAEEKEDLYTKQTKLVILRMEEAQKWNKPWISPDMPPPYNPETGTFYKGINYVSLASAGFDDPRFYTFNNIKALAERTGLPLKLRKGSKGNAVYKAVQIELKEKDASGALVPVMDGDEPKKIWVQAYAGTVFNGSQIEGLEPYVKKTLTPIGLNEQGEMMLDVARKQMGIPIEHGGNRAYYSPSQDRIQLPHAQGFRSIEDYYSTALHEVGHATGHSSRLGRKMEGTFGTPSYAYEELVAELSSIYTGAHLGMPYNPATHDNNAAYLKSWIKVLQNDKKFIFKAASDAQRATEYQLQARAEYIKMLEKEKSVKKVAEKEQAKTKSKGKASEKEAVLAM</sequence>
<evidence type="ECO:0000313" key="5">
    <source>
        <dbReference type="Proteomes" id="UP000368474"/>
    </source>
</evidence>